<evidence type="ECO:0000313" key="4">
    <source>
        <dbReference type="Proteomes" id="UP000637695"/>
    </source>
</evidence>
<gene>
    <name evidence="3" type="ORF">GCM10010885_13190</name>
</gene>
<protein>
    <recommendedName>
        <fullName evidence="5">F5/8 type C domain-containing protein</fullName>
    </recommendedName>
</protein>
<evidence type="ECO:0008006" key="5">
    <source>
        <dbReference type="Google" id="ProtNLM"/>
    </source>
</evidence>
<evidence type="ECO:0000313" key="3">
    <source>
        <dbReference type="EMBL" id="GGJ05450.1"/>
    </source>
</evidence>
<evidence type="ECO:0000256" key="2">
    <source>
        <dbReference type="SAM" id="SignalP"/>
    </source>
</evidence>
<dbReference type="RefSeq" id="WP_188881932.1">
    <property type="nucleotide sequence ID" value="NZ_BMOY01000017.1"/>
</dbReference>
<dbReference type="Pfam" id="PF16147">
    <property type="entry name" value="DUF4855"/>
    <property type="match status" value="1"/>
</dbReference>
<feature type="chain" id="PRO_5038788934" description="F5/8 type C domain-containing protein" evidence="2">
    <location>
        <begin position="24"/>
        <end position="613"/>
    </location>
</feature>
<feature type="compositionally biased region" description="Polar residues" evidence="1">
    <location>
        <begin position="593"/>
        <end position="605"/>
    </location>
</feature>
<name>A0A917NJH3_9BACL</name>
<reference evidence="3" key="1">
    <citation type="journal article" date="2014" name="Int. J. Syst. Evol. Microbiol.">
        <title>Complete genome sequence of Corynebacterium casei LMG S-19264T (=DSM 44701T), isolated from a smear-ripened cheese.</title>
        <authorList>
            <consortium name="US DOE Joint Genome Institute (JGI-PGF)"/>
            <person name="Walter F."/>
            <person name="Albersmeier A."/>
            <person name="Kalinowski J."/>
            <person name="Ruckert C."/>
        </authorList>
    </citation>
    <scope>NUCLEOTIDE SEQUENCE</scope>
    <source>
        <strain evidence="3">JCM 18487</strain>
    </source>
</reference>
<proteinExistence type="predicted"/>
<dbReference type="InterPro" id="IPR032329">
    <property type="entry name" value="DUF4855"/>
</dbReference>
<dbReference type="Proteomes" id="UP000637695">
    <property type="component" value="Unassembled WGS sequence"/>
</dbReference>
<dbReference type="EMBL" id="BMOY01000017">
    <property type="protein sequence ID" value="GGJ05450.1"/>
    <property type="molecule type" value="Genomic_DNA"/>
</dbReference>
<feature type="signal peptide" evidence="2">
    <location>
        <begin position="1"/>
        <end position="23"/>
    </location>
</feature>
<sequence length="613" mass="68914">MHTAWRHALAAFGAFFVVALTLAASAPAVRTQAAPVAAAADVDLARGRPYMITTTLPDRWLHHVEAVCFPDTGHRLTDGEIGPMDWTFHGPWVGFLRQERRDVVLDLGAVRTIHQLSAWFLQDRRGGIRFPKEVAFAVATQPGLWQTLGRVPTRIPLYAPGPVRQAFTLGDLCVAARYVRVSFTPEVWCFLSEVACIGTPSVLRGTPVAVPSLAMSVRDRGYLPASLPVLHGRRHEVLIYNGYVPRHPSVGHWTSQMFLPYVAYIDPQGHVRDWLFDTFLFLPFTCGPSGGRYAYGSATQADWRWYVDQLFTPGTQLAALDHAVATAEAALHQRGRQVSVVLAIPFPGRTDRFLAGLPLDPAQVGHPRSLAERAAVIEDYVRDVLAHWRRAHFPHLSLAGFYWLAESIPEAESPDEHRLIRLASAIVHAAGPYAFDWIPFHESEGFRTWREDGFDDVLMQPNYAFDAGPDRLANNAWLARKYGLGVEMEMDWRVLRRDPEGDAARRRYQDYLDAAYRYGYRQTLLAWYQGYQVLRAAMLSPDPAIRRIYDDTYLFVRRRHGSSHRAAHLSPYYGRTARACGYGARPRGPGRASPQTTDSAEGNQLSRRDTETC</sequence>
<feature type="compositionally biased region" description="Low complexity" evidence="1">
    <location>
        <begin position="583"/>
        <end position="592"/>
    </location>
</feature>
<reference evidence="3" key="2">
    <citation type="submission" date="2020-09" db="EMBL/GenBank/DDBJ databases">
        <authorList>
            <person name="Sun Q."/>
            <person name="Ohkuma M."/>
        </authorList>
    </citation>
    <scope>NUCLEOTIDE SEQUENCE</scope>
    <source>
        <strain evidence="3">JCM 18487</strain>
    </source>
</reference>
<comment type="caution">
    <text evidence="3">The sequence shown here is derived from an EMBL/GenBank/DDBJ whole genome shotgun (WGS) entry which is preliminary data.</text>
</comment>
<keyword evidence="2" id="KW-0732">Signal</keyword>
<feature type="region of interest" description="Disordered" evidence="1">
    <location>
        <begin position="583"/>
        <end position="613"/>
    </location>
</feature>
<dbReference type="Gene3D" id="2.60.120.260">
    <property type="entry name" value="Galactose-binding domain-like"/>
    <property type="match status" value="1"/>
</dbReference>
<evidence type="ECO:0000256" key="1">
    <source>
        <dbReference type="SAM" id="MobiDB-lite"/>
    </source>
</evidence>
<organism evidence="3 4">
    <name type="scientific">Alicyclobacillus cellulosilyticus</name>
    <dbReference type="NCBI Taxonomy" id="1003997"/>
    <lineage>
        <taxon>Bacteria</taxon>
        <taxon>Bacillati</taxon>
        <taxon>Bacillota</taxon>
        <taxon>Bacilli</taxon>
        <taxon>Bacillales</taxon>
        <taxon>Alicyclobacillaceae</taxon>
        <taxon>Alicyclobacillus</taxon>
    </lineage>
</organism>
<accession>A0A917NJH3</accession>
<keyword evidence="4" id="KW-1185">Reference proteome</keyword>
<dbReference type="AlphaFoldDB" id="A0A917NJH3"/>